<accession>A0A1I8IJ78</accession>
<keyword evidence="1" id="KW-1185">Reference proteome</keyword>
<sequence>MSARRAIQQSISSGSGERQQADQVAECFVLLPREGIVNVSYSPDSGGHTAVQQILRQLELLSGYTAASTKLLLRGRELTEADLPTEATLQLTVRPVFRQLADDVEDGRDERSIAAWLAGWPGSGGWGGCEAARQRQLEGSGHSGESWPRIRRCWLTKRQRSIRRRRRKIRKTSNQKRWRTLPSCWPAVGRLCGTPSLASAVTPHTGRTGLHFACYHQQPRVCRLLLSRMPRDAAALRDASGRRAADYATAAASAGSEAATACRRLV</sequence>
<organism evidence="1 2">
    <name type="scientific">Macrostomum lignano</name>
    <dbReference type="NCBI Taxonomy" id="282301"/>
    <lineage>
        <taxon>Eukaryota</taxon>
        <taxon>Metazoa</taxon>
        <taxon>Spiralia</taxon>
        <taxon>Lophotrochozoa</taxon>
        <taxon>Platyhelminthes</taxon>
        <taxon>Rhabditophora</taxon>
        <taxon>Macrostomorpha</taxon>
        <taxon>Macrostomida</taxon>
        <taxon>Macrostomidae</taxon>
        <taxon>Macrostomum</taxon>
    </lineage>
</organism>
<dbReference type="AlphaFoldDB" id="A0A1I8IJ78"/>
<protein>
    <submittedName>
        <fullName evidence="2">ANK_REP_REGION domain-containing protein</fullName>
    </submittedName>
</protein>
<dbReference type="Proteomes" id="UP000095280">
    <property type="component" value="Unplaced"/>
</dbReference>
<name>A0A1I8IJ78_9PLAT</name>
<proteinExistence type="predicted"/>
<dbReference type="WBParaSite" id="maker-uti_cns_0013084-snap-gene-0.5-mRNA-1">
    <property type="protein sequence ID" value="maker-uti_cns_0013084-snap-gene-0.5-mRNA-1"/>
    <property type="gene ID" value="maker-uti_cns_0013084-snap-gene-0.5"/>
</dbReference>
<evidence type="ECO:0000313" key="1">
    <source>
        <dbReference type="Proteomes" id="UP000095280"/>
    </source>
</evidence>
<evidence type="ECO:0000313" key="2">
    <source>
        <dbReference type="WBParaSite" id="maker-uti_cns_0013084-snap-gene-0.5-mRNA-1"/>
    </source>
</evidence>
<reference evidence="2" key="1">
    <citation type="submission" date="2016-11" db="UniProtKB">
        <authorList>
            <consortium name="WormBaseParasite"/>
        </authorList>
    </citation>
    <scope>IDENTIFICATION</scope>
</reference>